<protein>
    <submittedName>
        <fullName evidence="2">Uncharacterized protein</fullName>
    </submittedName>
</protein>
<name>A0A8S9QF29_BRACR</name>
<reference evidence="2" key="1">
    <citation type="submission" date="2019-12" db="EMBL/GenBank/DDBJ databases">
        <title>Genome sequencing and annotation of Brassica cretica.</title>
        <authorList>
            <person name="Studholme D.J."/>
            <person name="Sarris P."/>
        </authorList>
    </citation>
    <scope>NUCLEOTIDE SEQUENCE</scope>
    <source>
        <strain evidence="2">PFS-109/04</strain>
        <tissue evidence="2">Leaf</tissue>
    </source>
</reference>
<evidence type="ECO:0000313" key="2">
    <source>
        <dbReference type="EMBL" id="KAF3538563.1"/>
    </source>
</evidence>
<dbReference type="EMBL" id="QGKX02001290">
    <property type="protein sequence ID" value="KAF3538563.1"/>
    <property type="molecule type" value="Genomic_DNA"/>
</dbReference>
<feature type="signal peptide" evidence="1">
    <location>
        <begin position="1"/>
        <end position="19"/>
    </location>
</feature>
<organism evidence="2 3">
    <name type="scientific">Brassica cretica</name>
    <name type="common">Mustard</name>
    <dbReference type="NCBI Taxonomy" id="69181"/>
    <lineage>
        <taxon>Eukaryota</taxon>
        <taxon>Viridiplantae</taxon>
        <taxon>Streptophyta</taxon>
        <taxon>Embryophyta</taxon>
        <taxon>Tracheophyta</taxon>
        <taxon>Spermatophyta</taxon>
        <taxon>Magnoliopsida</taxon>
        <taxon>eudicotyledons</taxon>
        <taxon>Gunneridae</taxon>
        <taxon>Pentapetalae</taxon>
        <taxon>rosids</taxon>
        <taxon>malvids</taxon>
        <taxon>Brassicales</taxon>
        <taxon>Brassicaceae</taxon>
        <taxon>Brassiceae</taxon>
        <taxon>Brassica</taxon>
    </lineage>
</organism>
<comment type="caution">
    <text evidence="2">The sequence shown here is derived from an EMBL/GenBank/DDBJ whole genome shotgun (WGS) entry which is preliminary data.</text>
</comment>
<accession>A0A8S9QF29</accession>
<proteinExistence type="predicted"/>
<dbReference type="Proteomes" id="UP000712600">
    <property type="component" value="Unassembled WGS sequence"/>
</dbReference>
<keyword evidence="1" id="KW-0732">Signal</keyword>
<gene>
    <name evidence="2" type="ORF">F2Q69_00023566</name>
</gene>
<sequence>MLFPIGGIRCVWVVQVASLAPVNPVGVVSVPESDPIGSMSLTLEGVVPTVWLGSIFALKKLRSVS</sequence>
<feature type="chain" id="PRO_5035884408" evidence="1">
    <location>
        <begin position="20"/>
        <end position="65"/>
    </location>
</feature>
<evidence type="ECO:0000256" key="1">
    <source>
        <dbReference type="SAM" id="SignalP"/>
    </source>
</evidence>
<dbReference type="AlphaFoldDB" id="A0A8S9QF29"/>
<evidence type="ECO:0000313" key="3">
    <source>
        <dbReference type="Proteomes" id="UP000712600"/>
    </source>
</evidence>